<dbReference type="InterPro" id="IPR001806">
    <property type="entry name" value="Small_GTPase"/>
</dbReference>
<evidence type="ECO:0000313" key="3">
    <source>
        <dbReference type="Proteomes" id="UP000218231"/>
    </source>
</evidence>
<dbReference type="AlphaFoldDB" id="A0A2A2KVF1"/>
<dbReference type="GO" id="GO:0003924">
    <property type="term" value="F:GTPase activity"/>
    <property type="evidence" value="ECO:0007669"/>
    <property type="project" value="InterPro"/>
</dbReference>
<feature type="region of interest" description="Disordered" evidence="1">
    <location>
        <begin position="1"/>
        <end position="45"/>
    </location>
</feature>
<keyword evidence="3" id="KW-1185">Reference proteome</keyword>
<dbReference type="Proteomes" id="UP000218231">
    <property type="component" value="Unassembled WGS sequence"/>
</dbReference>
<dbReference type="Pfam" id="PF08477">
    <property type="entry name" value="Roc"/>
    <property type="match status" value="1"/>
</dbReference>
<dbReference type="InterPro" id="IPR040385">
    <property type="entry name" value="RABL6"/>
</dbReference>
<name>A0A2A2KVF1_9BILA</name>
<dbReference type="PANTHER" id="PTHR14932">
    <property type="entry name" value="RAS GTPASE-RELATED"/>
    <property type="match status" value="1"/>
</dbReference>
<dbReference type="SUPFAM" id="SSF52540">
    <property type="entry name" value="P-loop containing nucleoside triphosphate hydrolases"/>
    <property type="match status" value="1"/>
</dbReference>
<organism evidence="2 3">
    <name type="scientific">Diploscapter pachys</name>
    <dbReference type="NCBI Taxonomy" id="2018661"/>
    <lineage>
        <taxon>Eukaryota</taxon>
        <taxon>Metazoa</taxon>
        <taxon>Ecdysozoa</taxon>
        <taxon>Nematoda</taxon>
        <taxon>Chromadorea</taxon>
        <taxon>Rhabditida</taxon>
        <taxon>Rhabditina</taxon>
        <taxon>Rhabditomorpha</taxon>
        <taxon>Rhabditoidea</taxon>
        <taxon>Rhabditidae</taxon>
        <taxon>Diploscapter</taxon>
    </lineage>
</organism>
<dbReference type="PANTHER" id="PTHR14932:SF1">
    <property type="entry name" value="RAB-LIKE PROTEIN 6"/>
    <property type="match status" value="1"/>
</dbReference>
<evidence type="ECO:0000256" key="1">
    <source>
        <dbReference type="SAM" id="MobiDB-lite"/>
    </source>
</evidence>
<dbReference type="GO" id="GO:0005525">
    <property type="term" value="F:GTP binding"/>
    <property type="evidence" value="ECO:0007669"/>
    <property type="project" value="InterPro"/>
</dbReference>
<dbReference type="Pfam" id="PF00071">
    <property type="entry name" value="Ras"/>
    <property type="match status" value="1"/>
</dbReference>
<dbReference type="GO" id="GO:0005829">
    <property type="term" value="C:cytosol"/>
    <property type="evidence" value="ECO:0007669"/>
    <property type="project" value="TreeGrafter"/>
</dbReference>
<comment type="caution">
    <text evidence="2">The sequence shown here is derived from an EMBL/GenBank/DDBJ whole genome shotgun (WGS) entry which is preliminary data.</text>
</comment>
<reference evidence="2 3" key="1">
    <citation type="journal article" date="2017" name="Curr. Biol.">
        <title>Genome architecture and evolution of a unichromosomal asexual nematode.</title>
        <authorList>
            <person name="Fradin H."/>
            <person name="Zegar C."/>
            <person name="Gutwein M."/>
            <person name="Lucas J."/>
            <person name="Kovtun M."/>
            <person name="Corcoran D."/>
            <person name="Baugh L.R."/>
            <person name="Kiontke K."/>
            <person name="Gunsalus K."/>
            <person name="Fitch D.H."/>
            <person name="Piano F."/>
        </authorList>
    </citation>
    <scope>NUCLEOTIDE SEQUENCE [LARGE SCALE GENOMIC DNA]</scope>
    <source>
        <strain evidence="2">PF1309</strain>
    </source>
</reference>
<protein>
    <recommendedName>
        <fullName evidence="4">Rab-like protein 6</fullName>
    </recommendedName>
</protein>
<dbReference type="STRING" id="2018661.A0A2A2KVF1"/>
<dbReference type="InterPro" id="IPR027417">
    <property type="entry name" value="P-loop_NTPase"/>
</dbReference>
<evidence type="ECO:0000313" key="2">
    <source>
        <dbReference type="EMBL" id="PAV77849.1"/>
    </source>
</evidence>
<dbReference type="PROSITE" id="PS51419">
    <property type="entry name" value="RAB"/>
    <property type="match status" value="1"/>
</dbReference>
<dbReference type="EMBL" id="LIAE01007650">
    <property type="protein sequence ID" value="PAV77849.1"/>
    <property type="molecule type" value="Genomic_DNA"/>
</dbReference>
<dbReference type="PRINTS" id="PR00449">
    <property type="entry name" value="RASTRNSFRMNG"/>
</dbReference>
<dbReference type="GO" id="GO:0005634">
    <property type="term" value="C:nucleus"/>
    <property type="evidence" value="ECO:0007669"/>
    <property type="project" value="TreeGrafter"/>
</dbReference>
<accession>A0A2A2KVF1</accession>
<gene>
    <name evidence="2" type="ORF">WR25_19979</name>
</gene>
<dbReference type="OrthoDB" id="207081at2759"/>
<proteinExistence type="predicted"/>
<dbReference type="Gene3D" id="3.40.50.300">
    <property type="entry name" value="P-loop containing nucleotide triphosphate hydrolases"/>
    <property type="match status" value="1"/>
</dbReference>
<sequence>MITALRRKLAGDKDGPSQSGPNAGNLPSGFANHQQNSGSMPRGVQRCDQELQRKYARGVQYNMKLVIRGDRNVGKSCLLKRLQGFPFQEEYVATDEIQVANIHWNYKATDDVVKVDVWDIVDQSTKKRIKNDKLKLSNTVAKTDGEEWEDAACDARFVDVYKGAHGAIFMLDITKQWTWDYVQKAINTVPEHIPVLIVANHRDMGHHRQVTDLQISSFVDLFNK</sequence>
<evidence type="ECO:0008006" key="4">
    <source>
        <dbReference type="Google" id="ProtNLM"/>
    </source>
</evidence>
<dbReference type="SMART" id="SM00175">
    <property type="entry name" value="RAB"/>
    <property type="match status" value="1"/>
</dbReference>